<comment type="caution">
    <text evidence="3">The sequence shown here is derived from an EMBL/GenBank/DDBJ whole genome shotgun (WGS) entry which is preliminary data.</text>
</comment>
<evidence type="ECO:0000259" key="2">
    <source>
        <dbReference type="Pfam" id="PF06439"/>
    </source>
</evidence>
<feature type="domain" description="3-keto-alpha-glucoside-1,2-lyase/3-keto-2-hydroxy-glucal hydratase" evidence="2">
    <location>
        <begin position="103"/>
        <end position="261"/>
    </location>
</feature>
<keyword evidence="4" id="KW-1185">Reference proteome</keyword>
<dbReference type="InterPro" id="IPR010496">
    <property type="entry name" value="AL/BT2_dom"/>
</dbReference>
<organism evidence="3 4">
    <name type="scientific">Dictyobacter arantiisoli</name>
    <dbReference type="NCBI Taxonomy" id="2014874"/>
    <lineage>
        <taxon>Bacteria</taxon>
        <taxon>Bacillati</taxon>
        <taxon>Chloroflexota</taxon>
        <taxon>Ktedonobacteria</taxon>
        <taxon>Ktedonobacterales</taxon>
        <taxon>Dictyobacteraceae</taxon>
        <taxon>Dictyobacter</taxon>
    </lineage>
</organism>
<feature type="compositionally biased region" description="Low complexity" evidence="1">
    <location>
        <begin position="61"/>
        <end position="81"/>
    </location>
</feature>
<dbReference type="Gene3D" id="2.60.120.560">
    <property type="entry name" value="Exo-inulinase, domain 1"/>
    <property type="match status" value="1"/>
</dbReference>
<dbReference type="EMBL" id="BIXY01000078">
    <property type="protein sequence ID" value="GCF10658.1"/>
    <property type="molecule type" value="Genomic_DNA"/>
</dbReference>
<dbReference type="AlphaFoldDB" id="A0A5A5THH2"/>
<feature type="compositionally biased region" description="Low complexity" evidence="1">
    <location>
        <begin position="300"/>
        <end position="313"/>
    </location>
</feature>
<protein>
    <recommendedName>
        <fullName evidence="2">3-keto-alpha-glucoside-1,2-lyase/3-keto-2-hydroxy-glucal hydratase domain-containing protein</fullName>
    </recommendedName>
</protein>
<sequence length="325" mass="34640">MGSKKKQQRNPLKWLVCLALILLVLISSAIFTSRIQSVGDVHVSATATSSVLATETKPARHATSTATPTPSPSPSAGFSPSDSGTPFATPAPLFTENFLDNHNGWATTGPDGSAGYTRIVGQNKMTLGVTNHKVLIENVPTTTLSPLSDYTLSATFNFLKADGNDTVGLYLRGDSNLDHDYRIDISGNNIVTITKEYLDSVGASQELRLASITKNTNMHPLGQQNSLKVEMNGPRMTLWINDIQIQQLSDPDYTHGQIALFINNGWSSDQSSVEFTGLDISSIPDPLPDATPTPTPTPAVTPGSTPTGISTSGAKSLLPNPNRHT</sequence>
<name>A0A5A5THH2_9CHLR</name>
<gene>
    <name evidence="3" type="ORF">KDI_42220</name>
</gene>
<proteinExistence type="predicted"/>
<evidence type="ECO:0000313" key="3">
    <source>
        <dbReference type="EMBL" id="GCF10658.1"/>
    </source>
</evidence>
<feature type="compositionally biased region" description="Pro residues" evidence="1">
    <location>
        <begin position="285"/>
        <end position="299"/>
    </location>
</feature>
<accession>A0A5A5THH2</accession>
<evidence type="ECO:0000256" key="1">
    <source>
        <dbReference type="SAM" id="MobiDB-lite"/>
    </source>
</evidence>
<dbReference type="Proteomes" id="UP000322530">
    <property type="component" value="Unassembled WGS sequence"/>
</dbReference>
<dbReference type="GO" id="GO:0016787">
    <property type="term" value="F:hydrolase activity"/>
    <property type="evidence" value="ECO:0007669"/>
    <property type="project" value="InterPro"/>
</dbReference>
<evidence type="ECO:0000313" key="4">
    <source>
        <dbReference type="Proteomes" id="UP000322530"/>
    </source>
</evidence>
<dbReference type="RefSeq" id="WP_149403529.1">
    <property type="nucleotide sequence ID" value="NZ_BIXY01000078.1"/>
</dbReference>
<feature type="region of interest" description="Disordered" evidence="1">
    <location>
        <begin position="52"/>
        <end position="83"/>
    </location>
</feature>
<reference evidence="3 4" key="1">
    <citation type="submission" date="2019-01" db="EMBL/GenBank/DDBJ databases">
        <title>Draft genome sequence of Dictyobacter sp. Uno17.</title>
        <authorList>
            <person name="Wang C.M."/>
            <person name="Zheng Y."/>
            <person name="Sakai Y."/>
            <person name="Abe K."/>
            <person name="Yokota A."/>
            <person name="Yabe S."/>
        </authorList>
    </citation>
    <scope>NUCLEOTIDE SEQUENCE [LARGE SCALE GENOMIC DNA]</scope>
    <source>
        <strain evidence="3 4">Uno17</strain>
    </source>
</reference>
<feature type="region of interest" description="Disordered" evidence="1">
    <location>
        <begin position="281"/>
        <end position="325"/>
    </location>
</feature>
<dbReference type="OrthoDB" id="149977at2"/>
<dbReference type="Pfam" id="PF06439">
    <property type="entry name" value="3keto-disac_hyd"/>
    <property type="match status" value="1"/>
</dbReference>